<proteinExistence type="predicted"/>
<dbReference type="Pfam" id="PF04688">
    <property type="entry name" value="Holin_SPP1"/>
    <property type="match status" value="1"/>
</dbReference>
<evidence type="ECO:0000256" key="1">
    <source>
        <dbReference type="ARBA" id="ARBA00004370"/>
    </source>
</evidence>
<keyword evidence="3 5" id="KW-1133">Transmembrane helix</keyword>
<dbReference type="OrthoDB" id="2940813at2"/>
<dbReference type="PATRIC" id="fig|1679170.3.peg.1839"/>
<evidence type="ECO:0000256" key="3">
    <source>
        <dbReference type="ARBA" id="ARBA00022989"/>
    </source>
</evidence>
<feature type="transmembrane region" description="Helical" evidence="5">
    <location>
        <begin position="27"/>
        <end position="49"/>
    </location>
</feature>
<evidence type="ECO:0000313" key="7">
    <source>
        <dbReference type="Proteomes" id="UP000037146"/>
    </source>
</evidence>
<evidence type="ECO:0000256" key="2">
    <source>
        <dbReference type="ARBA" id="ARBA00022692"/>
    </source>
</evidence>
<sequence>MIGGVLGALLLFFQALGLEITWFNETTIDVFTNFLIAAVPLVLALYGVYKNQYVLTNKAKKQEEALKKQGLK</sequence>
<comment type="subcellular location">
    <subcellularLocation>
        <location evidence="1">Membrane</location>
    </subcellularLocation>
</comment>
<accession>A0A0K9GZX8</accession>
<gene>
    <name evidence="6" type="ORF">AC625_08570</name>
</gene>
<dbReference type="EMBL" id="LFZW01000001">
    <property type="protein sequence ID" value="KMY52279.1"/>
    <property type="molecule type" value="Genomic_DNA"/>
</dbReference>
<keyword evidence="4 5" id="KW-0472">Membrane</keyword>
<protein>
    <submittedName>
        <fullName evidence="6">PTS mannose transporter subunit IID</fullName>
    </submittedName>
</protein>
<comment type="caution">
    <text evidence="6">The sequence shown here is derived from an EMBL/GenBank/DDBJ whole genome shotgun (WGS) entry which is preliminary data.</text>
</comment>
<dbReference type="Proteomes" id="UP000037146">
    <property type="component" value="Unassembled WGS sequence"/>
</dbReference>
<evidence type="ECO:0000256" key="5">
    <source>
        <dbReference type="SAM" id="Phobius"/>
    </source>
</evidence>
<dbReference type="InterPro" id="IPR006479">
    <property type="entry name" value="Holin"/>
</dbReference>
<keyword evidence="2 5" id="KW-0812">Transmembrane</keyword>
<dbReference type="GO" id="GO:0016020">
    <property type="term" value="C:membrane"/>
    <property type="evidence" value="ECO:0007669"/>
    <property type="project" value="UniProtKB-SubCell"/>
</dbReference>
<organism evidence="6 7">
    <name type="scientific">Peribacillus loiseleuriae</name>
    <dbReference type="NCBI Taxonomy" id="1679170"/>
    <lineage>
        <taxon>Bacteria</taxon>
        <taxon>Bacillati</taxon>
        <taxon>Bacillota</taxon>
        <taxon>Bacilli</taxon>
        <taxon>Bacillales</taxon>
        <taxon>Bacillaceae</taxon>
        <taxon>Peribacillus</taxon>
    </lineage>
</organism>
<keyword evidence="7" id="KW-1185">Reference proteome</keyword>
<evidence type="ECO:0000313" key="6">
    <source>
        <dbReference type="EMBL" id="KMY52279.1"/>
    </source>
</evidence>
<dbReference type="AlphaFoldDB" id="A0A0K9GZX8"/>
<reference evidence="7" key="1">
    <citation type="submission" date="2015-07" db="EMBL/GenBank/DDBJ databases">
        <title>Genome sequencing project for genomic taxonomy and phylogenomics of Bacillus-like bacteria.</title>
        <authorList>
            <person name="Liu B."/>
            <person name="Wang J."/>
            <person name="Zhu Y."/>
            <person name="Liu G."/>
            <person name="Chen Q."/>
            <person name="Chen Z."/>
            <person name="Lan J."/>
            <person name="Che J."/>
            <person name="Ge C."/>
            <person name="Shi H."/>
            <person name="Pan Z."/>
            <person name="Liu X."/>
        </authorList>
    </citation>
    <scope>NUCLEOTIDE SEQUENCE [LARGE SCALE GENOMIC DNA]</scope>
    <source>
        <strain evidence="7">FJAT-27997</strain>
    </source>
</reference>
<name>A0A0K9GZX8_9BACI</name>
<evidence type="ECO:0000256" key="4">
    <source>
        <dbReference type="ARBA" id="ARBA00023136"/>
    </source>
</evidence>
<dbReference type="STRING" id="1679170.AC625_08570"/>